<dbReference type="Pfam" id="PF15766">
    <property type="entry name" value="DUF4695"/>
    <property type="match status" value="1"/>
</dbReference>
<protein>
    <submittedName>
        <fullName evidence="2">Uncharacterized protein</fullName>
    </submittedName>
</protein>
<keyword evidence="3" id="KW-1185">Reference proteome</keyword>
<evidence type="ECO:0000313" key="2">
    <source>
        <dbReference type="EMBL" id="PWA29150.1"/>
    </source>
</evidence>
<keyword evidence="1" id="KW-0812">Transmembrane</keyword>
<reference evidence="2 3" key="1">
    <citation type="journal article" date="2018" name="G3 (Bethesda)">
        <title>A High-Quality Reference Genome for the Invasive Mosquitofish Gambusia affinis Using a Chicago Library.</title>
        <authorList>
            <person name="Hoffberg S.L."/>
            <person name="Troendle N.J."/>
            <person name="Glenn T.C."/>
            <person name="Mahmud O."/>
            <person name="Louha S."/>
            <person name="Chalopin D."/>
            <person name="Bennetzen J.L."/>
            <person name="Mauricio R."/>
        </authorList>
    </citation>
    <scope>NUCLEOTIDE SEQUENCE [LARGE SCALE GENOMIC DNA]</scope>
    <source>
        <strain evidence="2">NE01/NJP1002.9</strain>
        <tissue evidence="2">Muscle</tissue>
    </source>
</reference>
<dbReference type="AlphaFoldDB" id="A0A315VZP9"/>
<sequence length="233" mass="26306">MDGESHSKRRRGPVCINALLFLCSAYSLLNIPIRFPCQQFLGGYSGALVWKLRKCVINEDVGGERRSVRGGMPKGRKLYSTQLVIPTFGPLFSMATSMDTVPAHLLPFAMEEFPQSLATACVCRAGQREPRLRCVECGIIEEEDEDCSTLEEDQAQRSFLQTLESLRRTKFIRKLIHLLKSSNRSNNKPLKEHQTAIQLNRGSFVGSSVPYLKGTYSKVMNLEAHKELTEVYF</sequence>
<name>A0A315VZP9_GAMAF</name>
<keyword evidence="1" id="KW-1133">Transmembrane helix</keyword>
<feature type="transmembrane region" description="Helical" evidence="1">
    <location>
        <begin position="12"/>
        <end position="29"/>
    </location>
</feature>
<evidence type="ECO:0000313" key="3">
    <source>
        <dbReference type="Proteomes" id="UP000250572"/>
    </source>
</evidence>
<evidence type="ECO:0000256" key="1">
    <source>
        <dbReference type="SAM" id="Phobius"/>
    </source>
</evidence>
<dbReference type="Proteomes" id="UP000250572">
    <property type="component" value="Unassembled WGS sequence"/>
</dbReference>
<keyword evidence="1" id="KW-0472">Membrane</keyword>
<dbReference type="InterPro" id="IPR031521">
    <property type="entry name" value="DUF4695"/>
</dbReference>
<gene>
    <name evidence="2" type="ORF">CCH79_00006277</name>
</gene>
<comment type="caution">
    <text evidence="2">The sequence shown here is derived from an EMBL/GenBank/DDBJ whole genome shotgun (WGS) entry which is preliminary data.</text>
</comment>
<organism evidence="2 3">
    <name type="scientific">Gambusia affinis</name>
    <name type="common">Western mosquitofish</name>
    <name type="synonym">Heterandria affinis</name>
    <dbReference type="NCBI Taxonomy" id="33528"/>
    <lineage>
        <taxon>Eukaryota</taxon>
        <taxon>Metazoa</taxon>
        <taxon>Chordata</taxon>
        <taxon>Craniata</taxon>
        <taxon>Vertebrata</taxon>
        <taxon>Euteleostomi</taxon>
        <taxon>Actinopterygii</taxon>
        <taxon>Neopterygii</taxon>
        <taxon>Teleostei</taxon>
        <taxon>Neoteleostei</taxon>
        <taxon>Acanthomorphata</taxon>
        <taxon>Ovalentaria</taxon>
        <taxon>Atherinomorphae</taxon>
        <taxon>Cyprinodontiformes</taxon>
        <taxon>Poeciliidae</taxon>
        <taxon>Poeciliinae</taxon>
        <taxon>Gambusia</taxon>
    </lineage>
</organism>
<dbReference type="EMBL" id="NHOQ01000682">
    <property type="protein sequence ID" value="PWA29150.1"/>
    <property type="molecule type" value="Genomic_DNA"/>
</dbReference>
<proteinExistence type="predicted"/>
<accession>A0A315VZP9</accession>